<dbReference type="GO" id="GO:0005768">
    <property type="term" value="C:endosome"/>
    <property type="evidence" value="ECO:0007669"/>
    <property type="project" value="TreeGrafter"/>
</dbReference>
<proteinExistence type="inferred from homology"/>
<accession>A0A834YSF2</accession>
<evidence type="ECO:0000313" key="3">
    <source>
        <dbReference type="Proteomes" id="UP000655225"/>
    </source>
</evidence>
<gene>
    <name evidence="2" type="ORF">HHK36_025283</name>
</gene>
<evidence type="ECO:0000256" key="1">
    <source>
        <dbReference type="ARBA" id="ARBA00006224"/>
    </source>
</evidence>
<protein>
    <submittedName>
        <fullName evidence="2">Uncharacterized protein</fullName>
    </submittedName>
</protein>
<reference evidence="2 3" key="1">
    <citation type="submission" date="2020-04" db="EMBL/GenBank/DDBJ databases">
        <title>Plant Genome Project.</title>
        <authorList>
            <person name="Zhang R.-G."/>
        </authorList>
    </citation>
    <scope>NUCLEOTIDE SEQUENCE [LARGE SCALE GENOMIC DNA]</scope>
    <source>
        <strain evidence="2">YNK0</strain>
        <tissue evidence="2">Leaf</tissue>
    </source>
</reference>
<dbReference type="InterPro" id="IPR019393">
    <property type="entry name" value="WASH_strumpellin"/>
</dbReference>
<comment type="similarity">
    <text evidence="1">Belongs to the strumpellin family.</text>
</comment>
<evidence type="ECO:0000313" key="2">
    <source>
        <dbReference type="EMBL" id="KAF8390756.1"/>
    </source>
</evidence>
<name>A0A834YSF2_TETSI</name>
<dbReference type="Pfam" id="PF10266">
    <property type="entry name" value="Strumpellin"/>
    <property type="match status" value="1"/>
</dbReference>
<dbReference type="PANTHER" id="PTHR15691">
    <property type="entry name" value="WASH COMPLEX SUBUNIT 5"/>
    <property type="match status" value="1"/>
</dbReference>
<dbReference type="Proteomes" id="UP000655225">
    <property type="component" value="Unassembled WGS sequence"/>
</dbReference>
<dbReference type="OrthoDB" id="1909078at2759"/>
<sequence length="345" mass="40079">MQVMLFRILNDDVACTLQPLHLPNRIERDKLKDFMQTDQQFHLTKAFDQISIFSQGILVMSRNLLGLIDLDVKNWIEGKMRKELLKRFENKLKYFFLSSNVGLEELETNVQKSKTFILSQLHLMECFQDLLHMHGTRVWEEEFTCFLKHCALKECDDYVSWRKHDSIVMHVQVNDFSNARTFLGHLLRQILQLTNPSRSMYIEPMSGWFDSEGRELLGLRFFDLLESCVGPIGMTSLDSLLAFIIMEMLEHSLNSLKSLLHVRCLEELQQLDTALGPASSLPLLGRSSYKQMAKFVDTLWEPWVESLACIGQLQLLRCLISFKLKLACKVRISYNIFIFGESLLG</sequence>
<dbReference type="GO" id="GO:0140285">
    <property type="term" value="P:endosome fission"/>
    <property type="evidence" value="ECO:0007669"/>
    <property type="project" value="TreeGrafter"/>
</dbReference>
<organism evidence="2 3">
    <name type="scientific">Tetracentron sinense</name>
    <name type="common">Spur-leaf</name>
    <dbReference type="NCBI Taxonomy" id="13715"/>
    <lineage>
        <taxon>Eukaryota</taxon>
        <taxon>Viridiplantae</taxon>
        <taxon>Streptophyta</taxon>
        <taxon>Embryophyta</taxon>
        <taxon>Tracheophyta</taxon>
        <taxon>Spermatophyta</taxon>
        <taxon>Magnoliopsida</taxon>
        <taxon>Trochodendrales</taxon>
        <taxon>Trochodendraceae</taxon>
        <taxon>Tetracentron</taxon>
    </lineage>
</organism>
<dbReference type="GO" id="GO:0071203">
    <property type="term" value="C:WASH complex"/>
    <property type="evidence" value="ECO:0007669"/>
    <property type="project" value="InterPro"/>
</dbReference>
<dbReference type="GO" id="GO:0030041">
    <property type="term" value="P:actin filament polymerization"/>
    <property type="evidence" value="ECO:0007669"/>
    <property type="project" value="TreeGrafter"/>
</dbReference>
<dbReference type="EMBL" id="JABCRI010000018">
    <property type="protein sequence ID" value="KAF8390756.1"/>
    <property type="molecule type" value="Genomic_DNA"/>
</dbReference>
<dbReference type="AlphaFoldDB" id="A0A834YSF2"/>
<dbReference type="PANTHER" id="PTHR15691:SF6">
    <property type="entry name" value="WASH COMPLEX SUBUNIT 5"/>
    <property type="match status" value="1"/>
</dbReference>
<comment type="caution">
    <text evidence="2">The sequence shown here is derived from an EMBL/GenBank/DDBJ whole genome shotgun (WGS) entry which is preliminary data.</text>
</comment>
<keyword evidence="3" id="KW-1185">Reference proteome</keyword>
<dbReference type="GO" id="GO:0051125">
    <property type="term" value="P:regulation of actin nucleation"/>
    <property type="evidence" value="ECO:0007669"/>
    <property type="project" value="TreeGrafter"/>
</dbReference>
<dbReference type="GO" id="GO:0007032">
    <property type="term" value="P:endosome organization"/>
    <property type="evidence" value="ECO:0007669"/>
    <property type="project" value="TreeGrafter"/>
</dbReference>